<feature type="region of interest" description="Disordered" evidence="2">
    <location>
        <begin position="454"/>
        <end position="479"/>
    </location>
</feature>
<keyword evidence="1" id="KW-0175">Coiled coil</keyword>
<dbReference type="EMBL" id="CAMXCT010003673">
    <property type="protein sequence ID" value="CAI4005721.1"/>
    <property type="molecule type" value="Genomic_DNA"/>
</dbReference>
<evidence type="ECO:0000313" key="3">
    <source>
        <dbReference type="EMBL" id="CAI4005721.1"/>
    </source>
</evidence>
<reference evidence="3" key="1">
    <citation type="submission" date="2022-10" db="EMBL/GenBank/DDBJ databases">
        <authorList>
            <person name="Chen Y."/>
            <person name="Dougan E. K."/>
            <person name="Chan C."/>
            <person name="Rhodes N."/>
            <person name="Thang M."/>
        </authorList>
    </citation>
    <scope>NUCLEOTIDE SEQUENCE</scope>
</reference>
<accession>A0A9P1D9K2</accession>
<dbReference type="EMBL" id="CAMXCT030003673">
    <property type="protein sequence ID" value="CAL4793033.1"/>
    <property type="molecule type" value="Genomic_DNA"/>
</dbReference>
<sequence length="1314" mass="147509">MNTYSMVIFMPLLKLTCRPNRVHPFAEVFELPNILFSILLRETLFLFECAPKLQVAGEVLLLFPSIQPALFPCLGVMICLEGLGPTPLVFRSGVGLGLDLSGLAICPRALLADFAAAFRLVLCHLEQVASPSLFVERYLDLDYLIPAFTESYESYAWNCPCGRLCGKRHFHCPDCQLHWSSGTPHSNQPKSPRAQNQKESWDWDWQSGNQTRGRGAHQKQNHQMTRSASARMRAAKGQKKGKGRNKGLHMTSPFAQGTATPWPNPDTSFAFPTPFPATTAESSAPRTNADLELILAVKEQYPDITKAPSRIQSAVAKADKTTAKQLTSGLSYVVGNATKELHALREAKSKHRERWLKHLSDSVKCWEQQLKLYTDQQANYNGLIKKATQELNTARQTLEVLNKKAAGPEEVDLEATDPEDQKTVDAEAQAMAQQIQTVLQACAKAAMKEEVMEVSDSEDLPAGGPSKRPRSLEPFGGHVQPPEATFAQMRRLLGYTHHQVAEIFDIWPVPRDLDAAHISPVLLLQHDDVLFGDHRRAVLLDVELHGERFDTVIEIDRYTTFLPTPVHRSFLLQIAGVAPYCRLQQDRCLVWHKGSLVPLQQRGLLNLQHGDYIRIAVPPFVQPSVPTHFAVRACQAGMNALQLVQHFQVHGADTESLHTAQTNEQETIEEGDAQTLLQTAFQRISDFLKQADVPSPLSCSFTDEFLNAVRAREQALGNQPLRAEEVPELIDSSQFVRQLFDIIHDADLPMPVNAVPVYNVETWFTDHQRFQRPEAPTNACSLWFGGIPILMHQQLALRHGYALLLTVERPFEVDFSVLRDADEATLRSTLEAALENFSQAISRDLRRPQEVITPVDDTWRPDWHNSIAGAFDIESSFERPEEGPIAYIETWYLNGQSATWSQLSRRVRLGVNQDAWESSIIETWRDHSDRRCPFFLYFVDPAPPSHHTPYLRPPLGHIILVQQPTFDCAAILLTAVLPADGRDELVRVAAYTLNRLSISAALELLPLPSAFQLPNVRVRRGRLVFPEQGAPSIGNGDSIVVERAQQVFALPPNELQEEEETSLMQIEAQIVSEPNLWTTFSAIPDFLAEHSCKGLSQDYKIDGSPYDPPSLTQHIVNAVAPQQVRPLHEVPPELSQLHDAFLRDAAVAVEEEGPVGFIDTWYLMGPREYVTEQSELWADEIDNNLPLHMHWVTPIPVLVALQLVLLRLCFTIQFALHQQKTYSNLLGFALAGDVACASMDLSGEKQLLWMSREEPVLNFDLASLKNAWETNTLLNLSPSIMSLKSKSHSNLYTHLYMNNHNLFETSMNHGLTML</sequence>
<proteinExistence type="predicted"/>
<dbReference type="EMBL" id="CAMXCT020003673">
    <property type="protein sequence ID" value="CAL1159096.1"/>
    <property type="molecule type" value="Genomic_DNA"/>
</dbReference>
<feature type="region of interest" description="Disordered" evidence="2">
    <location>
        <begin position="181"/>
        <end position="249"/>
    </location>
</feature>
<feature type="compositionally biased region" description="Polar residues" evidence="2">
    <location>
        <begin position="181"/>
        <end position="198"/>
    </location>
</feature>
<evidence type="ECO:0000256" key="2">
    <source>
        <dbReference type="SAM" id="MobiDB-lite"/>
    </source>
</evidence>
<name>A0A9P1D9K2_9DINO</name>
<reference evidence="4 5" key="2">
    <citation type="submission" date="2024-05" db="EMBL/GenBank/DDBJ databases">
        <authorList>
            <person name="Chen Y."/>
            <person name="Shah S."/>
            <person name="Dougan E. K."/>
            <person name="Thang M."/>
            <person name="Chan C."/>
        </authorList>
    </citation>
    <scope>NUCLEOTIDE SEQUENCE [LARGE SCALE GENOMIC DNA]</scope>
</reference>
<dbReference type="Proteomes" id="UP001152797">
    <property type="component" value="Unassembled WGS sequence"/>
</dbReference>
<evidence type="ECO:0000313" key="5">
    <source>
        <dbReference type="Proteomes" id="UP001152797"/>
    </source>
</evidence>
<feature type="compositionally biased region" description="Basic residues" evidence="2">
    <location>
        <begin position="233"/>
        <end position="247"/>
    </location>
</feature>
<keyword evidence="5" id="KW-1185">Reference proteome</keyword>
<comment type="caution">
    <text evidence="3">The sequence shown here is derived from an EMBL/GenBank/DDBJ whole genome shotgun (WGS) entry which is preliminary data.</text>
</comment>
<protein>
    <submittedName>
        <fullName evidence="4">Catechol O-methyltransferase</fullName>
    </submittedName>
</protein>
<organism evidence="3">
    <name type="scientific">Cladocopium goreaui</name>
    <dbReference type="NCBI Taxonomy" id="2562237"/>
    <lineage>
        <taxon>Eukaryota</taxon>
        <taxon>Sar</taxon>
        <taxon>Alveolata</taxon>
        <taxon>Dinophyceae</taxon>
        <taxon>Suessiales</taxon>
        <taxon>Symbiodiniaceae</taxon>
        <taxon>Cladocopium</taxon>
    </lineage>
</organism>
<evidence type="ECO:0000313" key="4">
    <source>
        <dbReference type="EMBL" id="CAL4793033.1"/>
    </source>
</evidence>
<feature type="coiled-coil region" evidence="1">
    <location>
        <begin position="334"/>
        <end position="404"/>
    </location>
</feature>
<gene>
    <name evidence="3" type="ORF">C1SCF055_LOCUS31425</name>
</gene>
<evidence type="ECO:0000256" key="1">
    <source>
        <dbReference type="SAM" id="Coils"/>
    </source>
</evidence>